<sequence length="245" mass="27387">MSSSENNKLVLYSLHGELLKAIEPKLNILYEALVTPCGRFIAASGFTPDVLVFEVMFDRQGNFQDVKRAFELKGHTSGVSSFAFNQDSTRCATASKDGTWRLYDTDIRYTLGEEAKTLASGEWDLLRNVAPESVSVAMSASGNSFAVGASRHIQLFSAVDTSKNFNLILDVHQEMISRIRMSPCGKMLASCGDRYVRIFHNVAEYYSTVVTLERALAESRKDAQKRRIQEQLEEARIALDKVLKN</sequence>
<reference evidence="4" key="1">
    <citation type="submission" date="2017-02" db="UniProtKB">
        <authorList>
            <consortium name="WormBaseParasite"/>
        </authorList>
    </citation>
    <scope>IDENTIFICATION</scope>
</reference>
<evidence type="ECO:0000256" key="2">
    <source>
        <dbReference type="SAM" id="Coils"/>
    </source>
</evidence>
<dbReference type="Gene3D" id="2.130.10.10">
    <property type="entry name" value="YVTN repeat-like/Quinoprotein amine dehydrogenase"/>
    <property type="match status" value="1"/>
</dbReference>
<evidence type="ECO:0000313" key="4">
    <source>
        <dbReference type="WBParaSite" id="SMUV_0000588501-mRNA-1"/>
    </source>
</evidence>
<dbReference type="PROSITE" id="PS50294">
    <property type="entry name" value="WD_REPEATS_REGION"/>
    <property type="match status" value="1"/>
</dbReference>
<organism evidence="3 4">
    <name type="scientific">Syphacia muris</name>
    <dbReference type="NCBI Taxonomy" id="451379"/>
    <lineage>
        <taxon>Eukaryota</taxon>
        <taxon>Metazoa</taxon>
        <taxon>Ecdysozoa</taxon>
        <taxon>Nematoda</taxon>
        <taxon>Chromadorea</taxon>
        <taxon>Rhabditida</taxon>
        <taxon>Spirurina</taxon>
        <taxon>Oxyuridomorpha</taxon>
        <taxon>Oxyuroidea</taxon>
        <taxon>Oxyuridae</taxon>
        <taxon>Syphacia</taxon>
    </lineage>
</organism>
<dbReference type="STRING" id="451379.A0A0N5AMR9"/>
<feature type="coiled-coil region" evidence="2">
    <location>
        <begin position="214"/>
        <end position="245"/>
    </location>
</feature>
<accession>A0A0N5AMR9</accession>
<feature type="repeat" description="WD" evidence="1">
    <location>
        <begin position="72"/>
        <end position="104"/>
    </location>
</feature>
<proteinExistence type="predicted"/>
<keyword evidence="2" id="KW-0175">Coiled coil</keyword>
<dbReference type="InterPro" id="IPR015943">
    <property type="entry name" value="WD40/YVTN_repeat-like_dom_sf"/>
</dbReference>
<dbReference type="PANTHER" id="PTHR44321">
    <property type="entry name" value="TRANSDUCIN BETA-LIKE PROTEIN 2"/>
    <property type="match status" value="1"/>
</dbReference>
<dbReference type="GO" id="GO:0005783">
    <property type="term" value="C:endoplasmic reticulum"/>
    <property type="evidence" value="ECO:0007669"/>
    <property type="project" value="TreeGrafter"/>
</dbReference>
<evidence type="ECO:0000256" key="1">
    <source>
        <dbReference type="PROSITE-ProRule" id="PRU00221"/>
    </source>
</evidence>
<dbReference type="SMART" id="SM00320">
    <property type="entry name" value="WD40"/>
    <property type="match status" value="2"/>
</dbReference>
<dbReference type="SUPFAM" id="SSF50978">
    <property type="entry name" value="WD40 repeat-like"/>
    <property type="match status" value="1"/>
</dbReference>
<dbReference type="Pfam" id="PF00400">
    <property type="entry name" value="WD40"/>
    <property type="match status" value="2"/>
</dbReference>
<dbReference type="AlphaFoldDB" id="A0A0N5AMR9"/>
<evidence type="ECO:0000313" key="3">
    <source>
        <dbReference type="Proteomes" id="UP000046393"/>
    </source>
</evidence>
<dbReference type="PROSITE" id="PS50082">
    <property type="entry name" value="WD_REPEATS_2"/>
    <property type="match status" value="1"/>
</dbReference>
<protein>
    <submittedName>
        <fullName evidence="4">WD_REPEATS_REGION domain-containing protein</fullName>
    </submittedName>
</protein>
<name>A0A0N5AMR9_9BILA</name>
<dbReference type="WBParaSite" id="SMUV_0000588501-mRNA-1">
    <property type="protein sequence ID" value="SMUV_0000588501-mRNA-1"/>
    <property type="gene ID" value="SMUV_0000588501"/>
</dbReference>
<dbReference type="InterPro" id="IPR042410">
    <property type="entry name" value="WBSCR13"/>
</dbReference>
<dbReference type="GO" id="GO:0030968">
    <property type="term" value="P:endoplasmic reticulum unfolded protein response"/>
    <property type="evidence" value="ECO:0007669"/>
    <property type="project" value="TreeGrafter"/>
</dbReference>
<keyword evidence="3" id="KW-1185">Reference proteome</keyword>
<dbReference type="InterPro" id="IPR001680">
    <property type="entry name" value="WD40_rpt"/>
</dbReference>
<keyword evidence="1" id="KW-0853">WD repeat</keyword>
<dbReference type="InterPro" id="IPR036322">
    <property type="entry name" value="WD40_repeat_dom_sf"/>
</dbReference>
<dbReference type="Proteomes" id="UP000046393">
    <property type="component" value="Unplaced"/>
</dbReference>
<dbReference type="PANTHER" id="PTHR44321:SF1">
    <property type="entry name" value="TRANSDUCIN BETA-LIKE PROTEIN 2"/>
    <property type="match status" value="1"/>
</dbReference>